<dbReference type="Proteomes" id="UP000547209">
    <property type="component" value="Unassembled WGS sequence"/>
</dbReference>
<proteinExistence type="predicted"/>
<keyword evidence="2" id="KW-1185">Reference proteome</keyword>
<dbReference type="AlphaFoldDB" id="A0A7X0RLA4"/>
<name>A0A7X0RLA4_9BACL</name>
<reference evidence="1 2" key="1">
    <citation type="submission" date="2020-08" db="EMBL/GenBank/DDBJ databases">
        <title>Cohnella phylogeny.</title>
        <authorList>
            <person name="Dunlap C."/>
        </authorList>
    </citation>
    <scope>NUCLEOTIDE SEQUENCE [LARGE SCALE GENOMIC DNA]</scope>
    <source>
        <strain evidence="1 2">DSM 28246</strain>
    </source>
</reference>
<comment type="caution">
    <text evidence="1">The sequence shown here is derived from an EMBL/GenBank/DDBJ whole genome shotgun (WGS) entry which is preliminary data.</text>
</comment>
<accession>A0A7X0RLA4</accession>
<protein>
    <submittedName>
        <fullName evidence="1">Uncharacterized protein</fullName>
    </submittedName>
</protein>
<organism evidence="1 2">
    <name type="scientific">Cohnella nanjingensis</name>
    <dbReference type="NCBI Taxonomy" id="1387779"/>
    <lineage>
        <taxon>Bacteria</taxon>
        <taxon>Bacillati</taxon>
        <taxon>Bacillota</taxon>
        <taxon>Bacilli</taxon>
        <taxon>Bacillales</taxon>
        <taxon>Paenibacillaceae</taxon>
        <taxon>Cohnella</taxon>
    </lineage>
</organism>
<dbReference type="EMBL" id="JACJVP010000001">
    <property type="protein sequence ID" value="MBB6669545.1"/>
    <property type="molecule type" value="Genomic_DNA"/>
</dbReference>
<dbReference type="RefSeq" id="WP_185140947.1">
    <property type="nucleotide sequence ID" value="NZ_JACJVP010000001.1"/>
</dbReference>
<gene>
    <name evidence="1" type="ORF">H7C19_02480</name>
</gene>
<sequence>MVYTPNDAICAALVLRIRRAAGITDKTIKTTHSSELSQELTIAGRVTIKKGPIAVDVRIHELNNDRDDRKNDRNLHKMSERRLQRIYGMRFER</sequence>
<evidence type="ECO:0000313" key="1">
    <source>
        <dbReference type="EMBL" id="MBB6669545.1"/>
    </source>
</evidence>
<evidence type="ECO:0000313" key="2">
    <source>
        <dbReference type="Proteomes" id="UP000547209"/>
    </source>
</evidence>